<name>A0AAV1E978_OLDCO</name>
<organism evidence="1 2">
    <name type="scientific">Oldenlandia corymbosa var. corymbosa</name>
    <dbReference type="NCBI Taxonomy" id="529605"/>
    <lineage>
        <taxon>Eukaryota</taxon>
        <taxon>Viridiplantae</taxon>
        <taxon>Streptophyta</taxon>
        <taxon>Embryophyta</taxon>
        <taxon>Tracheophyta</taxon>
        <taxon>Spermatophyta</taxon>
        <taxon>Magnoliopsida</taxon>
        <taxon>eudicotyledons</taxon>
        <taxon>Gunneridae</taxon>
        <taxon>Pentapetalae</taxon>
        <taxon>asterids</taxon>
        <taxon>lamiids</taxon>
        <taxon>Gentianales</taxon>
        <taxon>Rubiaceae</taxon>
        <taxon>Rubioideae</taxon>
        <taxon>Spermacoceae</taxon>
        <taxon>Hedyotis-Oldenlandia complex</taxon>
        <taxon>Oldenlandia</taxon>
    </lineage>
</organism>
<evidence type="ECO:0000313" key="2">
    <source>
        <dbReference type="Proteomes" id="UP001161247"/>
    </source>
</evidence>
<evidence type="ECO:0000313" key="1">
    <source>
        <dbReference type="EMBL" id="CAI9116263.1"/>
    </source>
</evidence>
<gene>
    <name evidence="1" type="ORF">OLC1_LOCUS22611</name>
</gene>
<dbReference type="Proteomes" id="UP001161247">
    <property type="component" value="Chromosome 8"/>
</dbReference>
<keyword evidence="2" id="KW-1185">Reference proteome</keyword>
<dbReference type="EMBL" id="OX459125">
    <property type="protein sequence ID" value="CAI9116263.1"/>
    <property type="molecule type" value="Genomic_DNA"/>
</dbReference>
<proteinExistence type="predicted"/>
<protein>
    <submittedName>
        <fullName evidence="1">OLC1v1017360C1</fullName>
    </submittedName>
</protein>
<accession>A0AAV1E978</accession>
<dbReference type="AlphaFoldDB" id="A0AAV1E978"/>
<sequence>MEGSVSGLWKYLVGLLIYNYVSMEEKLSLIFVDLNEHAHWFYEMLLKFSTGEMSYALMDKLSMEAIYAKIQLFDLTDDDDDDLFADTDEIVDLINSMSDLEIVDLWGKLINMRWEPELREYDETSDEEYSSYDDEFPEYRLDLGFLSEDQYFTEESDSWFDSDCSDEFSEDEFGF</sequence>
<reference evidence="1" key="1">
    <citation type="submission" date="2023-03" db="EMBL/GenBank/DDBJ databases">
        <authorList>
            <person name="Julca I."/>
        </authorList>
    </citation>
    <scope>NUCLEOTIDE SEQUENCE</scope>
</reference>